<feature type="region of interest" description="Disordered" evidence="1">
    <location>
        <begin position="379"/>
        <end position="415"/>
    </location>
</feature>
<keyword evidence="4" id="KW-1185">Reference proteome</keyword>
<proteinExistence type="predicted"/>
<dbReference type="NCBIfam" id="NF040588">
    <property type="entry name" value="FxsC_Nterm"/>
    <property type="match status" value="1"/>
</dbReference>
<dbReference type="InterPro" id="IPR026367">
    <property type="entry name" value="FxsC_C"/>
</dbReference>
<feature type="domain" description="TIR" evidence="2">
    <location>
        <begin position="41"/>
        <end position="130"/>
    </location>
</feature>
<evidence type="ECO:0000256" key="1">
    <source>
        <dbReference type="SAM" id="MobiDB-lite"/>
    </source>
</evidence>
<organism evidence="3 4">
    <name type="scientific">Micromonospora parastrephiae</name>
    <dbReference type="NCBI Taxonomy" id="2806101"/>
    <lineage>
        <taxon>Bacteria</taxon>
        <taxon>Bacillati</taxon>
        <taxon>Actinomycetota</taxon>
        <taxon>Actinomycetes</taxon>
        <taxon>Micromonosporales</taxon>
        <taxon>Micromonosporaceae</taxon>
        <taxon>Micromonospora</taxon>
    </lineage>
</organism>
<reference evidence="3 4" key="1">
    <citation type="submission" date="2021-01" db="EMBL/GenBank/DDBJ databases">
        <title>Draft genome sequence of Micromonospora sp. strain STR1_7.</title>
        <authorList>
            <person name="Karlyshev A."/>
            <person name="Jawad R."/>
        </authorList>
    </citation>
    <scope>NUCLEOTIDE SEQUENCE [LARGE SCALE GENOMIC DNA]</scope>
    <source>
        <strain evidence="3 4">STR1-7</strain>
    </source>
</reference>
<sequence>MNPPVDRRRSARGTYFFLSYAHSLPPPGDRADVWVGQFFADLAEEVARQARPKAGMRIGFFDQHIPLGADWKAALAEALGDAEVFVPLYSPGYFSRPWALGEQESFRARLAAAGPDRVTAGHLVPVLWSPFPPWEAHPELDSALDLGRDVPEYAENGLRAFCMLAPYRAEYELLLSRLANRIVHTAERRPLGPSRAPGLDEVVGPGPTDPDFVVAVLAPTRDQLPTDRHPAGYAASGRLWRPYGRRQELPAAEYAASTAERLGLSARTADLAQAAGLLDRRPAVLLVDPWIAAAPGTSDILARVLHDLREWVVPLVVTDDDDTQDASRWATEVTRLLHAAGVLQVKRACNLWDFVDLMPALVTEARRQFLKHAPVVPFDTPSEPVPSLRDSPAVTPHPAAPSADPASSRRPGEDR</sequence>
<dbReference type="Pfam" id="PF13676">
    <property type="entry name" value="TIR_2"/>
    <property type="match status" value="1"/>
</dbReference>
<dbReference type="SUPFAM" id="SSF52200">
    <property type="entry name" value="Toll/Interleukin receptor TIR domain"/>
    <property type="match status" value="1"/>
</dbReference>
<protein>
    <submittedName>
        <fullName evidence="3">TIR domain-containing protein</fullName>
    </submittedName>
</protein>
<dbReference type="InterPro" id="IPR035897">
    <property type="entry name" value="Toll_tir_struct_dom_sf"/>
</dbReference>
<evidence type="ECO:0000313" key="4">
    <source>
        <dbReference type="Proteomes" id="UP000601027"/>
    </source>
</evidence>
<evidence type="ECO:0000313" key="3">
    <source>
        <dbReference type="EMBL" id="MBM0234523.1"/>
    </source>
</evidence>
<comment type="caution">
    <text evidence="3">The sequence shown here is derived from an EMBL/GenBank/DDBJ whole genome shotgun (WGS) entry which is preliminary data.</text>
</comment>
<feature type="compositionally biased region" description="Low complexity" evidence="1">
    <location>
        <begin position="400"/>
        <end position="409"/>
    </location>
</feature>
<dbReference type="InterPro" id="IPR047603">
    <property type="entry name" value="FxsC_N"/>
</dbReference>
<accession>A0ABS1XZ63</accession>
<dbReference type="RefSeq" id="WP_203177600.1">
    <property type="nucleotide sequence ID" value="NZ_JAEVHM010000148.1"/>
</dbReference>
<dbReference type="InterPro" id="IPR000157">
    <property type="entry name" value="TIR_dom"/>
</dbReference>
<name>A0ABS1XZ63_9ACTN</name>
<dbReference type="EMBL" id="JAEVHM010000148">
    <property type="protein sequence ID" value="MBM0234523.1"/>
    <property type="molecule type" value="Genomic_DNA"/>
</dbReference>
<evidence type="ECO:0000259" key="2">
    <source>
        <dbReference type="Pfam" id="PF13676"/>
    </source>
</evidence>
<dbReference type="NCBIfam" id="TIGR04276">
    <property type="entry name" value="FxsC_Cterm"/>
    <property type="match status" value="1"/>
</dbReference>
<dbReference type="Proteomes" id="UP000601027">
    <property type="component" value="Unassembled WGS sequence"/>
</dbReference>
<gene>
    <name evidence="3" type="ORF">JNW91_23460</name>
</gene>
<dbReference type="Gene3D" id="3.40.50.10140">
    <property type="entry name" value="Toll/interleukin-1 receptor homology (TIR) domain"/>
    <property type="match status" value="1"/>
</dbReference>